<name>A0A1W0X4T4_HYPEX</name>
<evidence type="ECO:0000313" key="2">
    <source>
        <dbReference type="Proteomes" id="UP000192578"/>
    </source>
</evidence>
<dbReference type="AlphaFoldDB" id="A0A1W0X4T4"/>
<sequence>MGADTAQSLINPSQSSNASSLVNLTQAIGQGAGTFIVPSCYALPRTVTWRADSCAFGIGIGVANTIADCGTICTEIDYCTNFALGPDGSCYIKSGAWLASQIRQDAIFQGCGLVAASPTDASVKVVTLQADTCRFGGNHIITEDTIQSEEDCQNDCIRTSVSERLYPNCTHYILGNGSRCFLLDDEIWTSADAIMDSSVLVCGIVG</sequence>
<comment type="caution">
    <text evidence="1">The sequence shown here is derived from an EMBL/GenBank/DDBJ whole genome shotgun (WGS) entry which is preliminary data.</text>
</comment>
<reference evidence="2" key="1">
    <citation type="submission" date="2017-01" db="EMBL/GenBank/DDBJ databases">
        <title>Comparative genomics of anhydrobiosis in the tardigrade Hypsibius dujardini.</title>
        <authorList>
            <person name="Yoshida Y."/>
            <person name="Koutsovoulos G."/>
            <person name="Laetsch D."/>
            <person name="Stevens L."/>
            <person name="Kumar S."/>
            <person name="Horikawa D."/>
            <person name="Ishino K."/>
            <person name="Komine S."/>
            <person name="Tomita M."/>
            <person name="Blaxter M."/>
            <person name="Arakawa K."/>
        </authorList>
    </citation>
    <scope>NUCLEOTIDE SEQUENCE [LARGE SCALE GENOMIC DNA]</scope>
    <source>
        <strain evidence="2">Z151</strain>
    </source>
</reference>
<keyword evidence="2" id="KW-1185">Reference proteome</keyword>
<organism evidence="1 2">
    <name type="scientific">Hypsibius exemplaris</name>
    <name type="common">Freshwater tardigrade</name>
    <dbReference type="NCBI Taxonomy" id="2072580"/>
    <lineage>
        <taxon>Eukaryota</taxon>
        <taxon>Metazoa</taxon>
        <taxon>Ecdysozoa</taxon>
        <taxon>Tardigrada</taxon>
        <taxon>Eutardigrada</taxon>
        <taxon>Parachela</taxon>
        <taxon>Hypsibioidea</taxon>
        <taxon>Hypsibiidae</taxon>
        <taxon>Hypsibius</taxon>
    </lineage>
</organism>
<dbReference type="EMBL" id="MTYJ01000016">
    <property type="protein sequence ID" value="OQV22577.1"/>
    <property type="molecule type" value="Genomic_DNA"/>
</dbReference>
<accession>A0A1W0X4T4</accession>
<evidence type="ECO:0000313" key="1">
    <source>
        <dbReference type="EMBL" id="OQV22577.1"/>
    </source>
</evidence>
<gene>
    <name evidence="1" type="ORF">BV898_03403</name>
</gene>
<proteinExistence type="predicted"/>
<dbReference type="Proteomes" id="UP000192578">
    <property type="component" value="Unassembled WGS sequence"/>
</dbReference>
<protein>
    <submittedName>
        <fullName evidence="1">Uncharacterized protein</fullName>
    </submittedName>
</protein>